<dbReference type="PROSITE" id="PS51464">
    <property type="entry name" value="SIS"/>
    <property type="match status" value="1"/>
</dbReference>
<dbReference type="Proteomes" id="UP000321764">
    <property type="component" value="Unassembled WGS sequence"/>
</dbReference>
<dbReference type="EMBL" id="VKAD01000001">
    <property type="protein sequence ID" value="TXR53943.1"/>
    <property type="molecule type" value="Genomic_DNA"/>
</dbReference>
<dbReference type="InterPro" id="IPR047640">
    <property type="entry name" value="RpiR-like"/>
</dbReference>
<dbReference type="CDD" id="cd05013">
    <property type="entry name" value="SIS_RpiR"/>
    <property type="match status" value="1"/>
</dbReference>
<dbReference type="GO" id="GO:0003677">
    <property type="term" value="F:DNA binding"/>
    <property type="evidence" value="ECO:0007669"/>
    <property type="project" value="UniProtKB-KW"/>
</dbReference>
<dbReference type="SUPFAM" id="SSF46689">
    <property type="entry name" value="Homeodomain-like"/>
    <property type="match status" value="1"/>
</dbReference>
<dbReference type="GO" id="GO:0097367">
    <property type="term" value="F:carbohydrate derivative binding"/>
    <property type="evidence" value="ECO:0007669"/>
    <property type="project" value="InterPro"/>
</dbReference>
<dbReference type="InterPro" id="IPR035472">
    <property type="entry name" value="RpiR-like_SIS"/>
</dbReference>
<gene>
    <name evidence="6" type="primary">hexR</name>
    <name evidence="6" type="ORF">FME95_05175</name>
</gene>
<sequence length="292" mass="32035">MTNDLLARLRSNPSCLSKSERKVAEVILQDPNKAIRSSIASLAHAADVSEPTVNRFCRSLDCSGFPDFKLKLAQCLATGRPFENRHVEPSDRVEEYSEKIFEATLGAISDAQNTIDPSAVIRAVDVVCNARRIEFHGLGASSSVCLDAQNKFFRLNIPCVAYTDVLQQRMSAAAAKPEDCIFIISNTGRTISLVETAHLAREAGATIISLTSPQSPLAELSDIVLGVESSENTDIYTPMTSRLVHLTVLDVLSTGVTLRLGPEFHSHINRIKAALDDTRYKNDSRYKNKEKS</sequence>
<dbReference type="FunFam" id="1.10.10.10:FF:000060">
    <property type="entry name" value="DNA-binding transcriptional regulator HexR"/>
    <property type="match status" value="1"/>
</dbReference>
<dbReference type="Gene3D" id="1.10.10.10">
    <property type="entry name" value="Winged helix-like DNA-binding domain superfamily/Winged helix DNA-binding domain"/>
    <property type="match status" value="1"/>
</dbReference>
<evidence type="ECO:0000259" key="5">
    <source>
        <dbReference type="PROSITE" id="PS51464"/>
    </source>
</evidence>
<evidence type="ECO:0000256" key="2">
    <source>
        <dbReference type="ARBA" id="ARBA00023125"/>
    </source>
</evidence>
<feature type="domain" description="HTH rpiR-type" evidence="4">
    <location>
        <begin position="3"/>
        <end position="79"/>
    </location>
</feature>
<keyword evidence="7" id="KW-1185">Reference proteome</keyword>
<dbReference type="Gene3D" id="3.40.50.10490">
    <property type="entry name" value="Glucose-6-phosphate isomerase like protein, domain 1"/>
    <property type="match status" value="1"/>
</dbReference>
<accession>A0A5C8Z9L8</accession>
<dbReference type="InterPro" id="IPR036388">
    <property type="entry name" value="WH-like_DNA-bd_sf"/>
</dbReference>
<dbReference type="GO" id="GO:1901135">
    <property type="term" value="P:carbohydrate derivative metabolic process"/>
    <property type="evidence" value="ECO:0007669"/>
    <property type="project" value="InterPro"/>
</dbReference>
<keyword evidence="2" id="KW-0238">DNA-binding</keyword>
<dbReference type="AlphaFoldDB" id="A0A5C8Z9L8"/>
<dbReference type="GO" id="GO:0003700">
    <property type="term" value="F:DNA-binding transcription factor activity"/>
    <property type="evidence" value="ECO:0007669"/>
    <property type="project" value="InterPro"/>
</dbReference>
<evidence type="ECO:0000313" key="6">
    <source>
        <dbReference type="EMBL" id="TXR53943.1"/>
    </source>
</evidence>
<dbReference type="InterPro" id="IPR000281">
    <property type="entry name" value="HTH_RpiR"/>
</dbReference>
<dbReference type="OrthoDB" id="257751at2"/>
<dbReference type="RefSeq" id="WP_147713342.1">
    <property type="nucleotide sequence ID" value="NZ_VKAD01000001.1"/>
</dbReference>
<evidence type="ECO:0000256" key="1">
    <source>
        <dbReference type="ARBA" id="ARBA00023015"/>
    </source>
</evidence>
<protein>
    <submittedName>
        <fullName evidence="6">Transcriptional regulator HexR</fullName>
    </submittedName>
</protein>
<name>A0A5C8Z9L8_9GAMM</name>
<dbReference type="Pfam" id="PF01380">
    <property type="entry name" value="SIS"/>
    <property type="match status" value="1"/>
</dbReference>
<dbReference type="InterPro" id="IPR009057">
    <property type="entry name" value="Homeodomain-like_sf"/>
</dbReference>
<dbReference type="Pfam" id="PF01418">
    <property type="entry name" value="HTH_6"/>
    <property type="match status" value="1"/>
</dbReference>
<keyword evidence="1" id="KW-0805">Transcription regulation</keyword>
<dbReference type="PROSITE" id="PS51071">
    <property type="entry name" value="HTH_RPIR"/>
    <property type="match status" value="1"/>
</dbReference>
<keyword evidence="3" id="KW-0804">Transcription</keyword>
<dbReference type="NCBIfam" id="NF008451">
    <property type="entry name" value="PRK11302.1"/>
    <property type="match status" value="1"/>
</dbReference>
<dbReference type="InterPro" id="IPR046348">
    <property type="entry name" value="SIS_dom_sf"/>
</dbReference>
<evidence type="ECO:0000256" key="3">
    <source>
        <dbReference type="ARBA" id="ARBA00023163"/>
    </source>
</evidence>
<dbReference type="PANTHER" id="PTHR30514">
    <property type="entry name" value="GLUCOKINASE"/>
    <property type="match status" value="1"/>
</dbReference>
<dbReference type="PANTHER" id="PTHR30514:SF1">
    <property type="entry name" value="HTH-TYPE TRANSCRIPTIONAL REGULATOR HEXR-RELATED"/>
    <property type="match status" value="1"/>
</dbReference>
<organism evidence="6 7">
    <name type="scientific">Reinekea thalattae</name>
    <dbReference type="NCBI Taxonomy" id="2593301"/>
    <lineage>
        <taxon>Bacteria</taxon>
        <taxon>Pseudomonadati</taxon>
        <taxon>Pseudomonadota</taxon>
        <taxon>Gammaproteobacteria</taxon>
        <taxon>Oceanospirillales</taxon>
        <taxon>Saccharospirillaceae</taxon>
        <taxon>Reinekea</taxon>
    </lineage>
</organism>
<dbReference type="InterPro" id="IPR001347">
    <property type="entry name" value="SIS_dom"/>
</dbReference>
<evidence type="ECO:0000259" key="4">
    <source>
        <dbReference type="PROSITE" id="PS51071"/>
    </source>
</evidence>
<feature type="domain" description="SIS" evidence="5">
    <location>
        <begin position="123"/>
        <end position="262"/>
    </location>
</feature>
<proteinExistence type="predicted"/>
<comment type="caution">
    <text evidence="6">The sequence shown here is derived from an EMBL/GenBank/DDBJ whole genome shotgun (WGS) entry which is preliminary data.</text>
</comment>
<evidence type="ECO:0000313" key="7">
    <source>
        <dbReference type="Proteomes" id="UP000321764"/>
    </source>
</evidence>
<reference evidence="6 7" key="1">
    <citation type="submission" date="2019-07" db="EMBL/GenBank/DDBJ databases">
        <title>Reinekea sp. strain SSH23 genome sequencing and assembly.</title>
        <authorList>
            <person name="Kim I."/>
        </authorList>
    </citation>
    <scope>NUCLEOTIDE SEQUENCE [LARGE SCALE GENOMIC DNA]</scope>
    <source>
        <strain evidence="6 7">SSH23</strain>
    </source>
</reference>
<dbReference type="SUPFAM" id="SSF53697">
    <property type="entry name" value="SIS domain"/>
    <property type="match status" value="1"/>
</dbReference>